<dbReference type="EMBL" id="CP017757">
    <property type="protein sequence ID" value="AQV92560.1"/>
    <property type="molecule type" value="Genomic_DNA"/>
</dbReference>
<proteinExistence type="predicted"/>
<protein>
    <submittedName>
        <fullName evidence="2">Metal-chelation protein CHAD</fullName>
    </submittedName>
</protein>
<name>A0A1U9UIZ1_CUPNE</name>
<dbReference type="Gene3D" id="1.40.20.10">
    <property type="entry name" value="CHAD domain"/>
    <property type="match status" value="1"/>
</dbReference>
<evidence type="ECO:0000259" key="1">
    <source>
        <dbReference type="PROSITE" id="PS51708"/>
    </source>
</evidence>
<evidence type="ECO:0000313" key="2">
    <source>
        <dbReference type="EMBL" id="AQV92560.1"/>
    </source>
</evidence>
<dbReference type="OrthoDB" id="8925343at2"/>
<dbReference type="Proteomes" id="UP000189627">
    <property type="component" value="Chromosome 1"/>
</dbReference>
<dbReference type="KEGG" id="cuh:BJN34_01475"/>
<dbReference type="SMR" id="A0A1U9UIZ1"/>
<dbReference type="SMART" id="SM00880">
    <property type="entry name" value="CHAD"/>
    <property type="match status" value="1"/>
</dbReference>
<dbReference type="PANTHER" id="PTHR39339">
    <property type="entry name" value="SLR1444 PROTEIN"/>
    <property type="match status" value="1"/>
</dbReference>
<sequence>MVSRPASYKLHPEAHALTVLPRLISSDVATLEHCSSDYLVSNDPEVGHELRVALRRLRALLWAYQALLPEGLAKHWRQQLGDVANRIGAPRNWDVIIDSLLRAAVPSSHPSALIFLEALEGIRHNAREESRMAIRSPTQVQLISAFKAAIDQVAGGQLEKSKSIEEFARARVKAASRRLDKLLPRARGGNLAALHQTRIQIKRLRYLLEYFSPVLKKGDRKRIAGLARLQGALGELNDVVVASTYISELPALAEYASAHELFTQWLQKEKKGRRQKAVRALRGLSRQR</sequence>
<evidence type="ECO:0000313" key="3">
    <source>
        <dbReference type="Proteomes" id="UP000189627"/>
    </source>
</evidence>
<dbReference type="RefSeq" id="WP_078194988.1">
    <property type="nucleotide sequence ID" value="NZ_CP017757.2"/>
</dbReference>
<dbReference type="Pfam" id="PF05235">
    <property type="entry name" value="CHAD"/>
    <property type="match status" value="1"/>
</dbReference>
<dbReference type="InterPro" id="IPR038186">
    <property type="entry name" value="CHAD_dom_sf"/>
</dbReference>
<dbReference type="PROSITE" id="PS51708">
    <property type="entry name" value="CHAD"/>
    <property type="match status" value="1"/>
</dbReference>
<feature type="domain" description="CHAD" evidence="1">
    <location>
        <begin position="13"/>
        <end position="286"/>
    </location>
</feature>
<reference evidence="3" key="1">
    <citation type="submission" date="2017-02" db="EMBL/GenBank/DDBJ databases">
        <title>Complete genome sequence of Cupriavidus necator strain NH9, a 3-chlorobenzoate degrader.</title>
        <authorList>
            <person name="Moriuchi R."/>
            <person name="Dohra H."/>
            <person name="Ogawa N."/>
        </authorList>
    </citation>
    <scope>NUCLEOTIDE SEQUENCE [LARGE SCALE GENOMIC DNA]</scope>
    <source>
        <strain evidence="3">NH9</strain>
    </source>
</reference>
<accession>A0A1U9UIZ1</accession>
<dbReference type="AlphaFoldDB" id="A0A1U9UIZ1"/>
<gene>
    <name evidence="2" type="ORF">BJN34_01475</name>
</gene>
<dbReference type="PANTHER" id="PTHR39339:SF1">
    <property type="entry name" value="CHAD DOMAIN-CONTAINING PROTEIN"/>
    <property type="match status" value="1"/>
</dbReference>
<organism evidence="2 3">
    <name type="scientific">Cupriavidus necator</name>
    <name type="common">Alcaligenes eutrophus</name>
    <name type="synonym">Ralstonia eutropha</name>
    <dbReference type="NCBI Taxonomy" id="106590"/>
    <lineage>
        <taxon>Bacteria</taxon>
        <taxon>Pseudomonadati</taxon>
        <taxon>Pseudomonadota</taxon>
        <taxon>Betaproteobacteria</taxon>
        <taxon>Burkholderiales</taxon>
        <taxon>Burkholderiaceae</taxon>
        <taxon>Cupriavidus</taxon>
    </lineage>
</organism>
<dbReference type="InterPro" id="IPR007899">
    <property type="entry name" value="CHAD_dom"/>
</dbReference>